<dbReference type="PANTHER" id="PTHR43777:SF1">
    <property type="entry name" value="MOLYBDENUM COFACTOR CYTIDYLYLTRANSFERASE"/>
    <property type="match status" value="1"/>
</dbReference>
<keyword evidence="4" id="KW-1185">Reference proteome</keyword>
<comment type="caution">
    <text evidence="3">The sequence shown here is derived from an EMBL/GenBank/DDBJ whole genome shotgun (WGS) entry which is preliminary data.</text>
</comment>
<evidence type="ECO:0000313" key="3">
    <source>
        <dbReference type="EMBL" id="OIS91813.1"/>
    </source>
</evidence>
<accession>A0A1J6HFS3</accession>
<dbReference type="OrthoDB" id="9779263at2"/>
<dbReference type="GO" id="GO:0016779">
    <property type="term" value="F:nucleotidyltransferase activity"/>
    <property type="evidence" value="ECO:0007669"/>
    <property type="project" value="UniProtKB-ARBA"/>
</dbReference>
<feature type="domain" description="MobA-like NTP transferase" evidence="2">
    <location>
        <begin position="21"/>
        <end position="183"/>
    </location>
</feature>
<dbReference type="Pfam" id="PF12804">
    <property type="entry name" value="NTP_transf_3"/>
    <property type="match status" value="1"/>
</dbReference>
<sequence>MTNKQELSDQFAKPDISVAIIILAAGRSSRMSPEAGHKLLSTFDGVPLVRRMALRAIESKAIGIYAVTGFRHKQIEACLVGLDMTIAFNPAFASGLSSSLSVGLNIPGVTDHNGVLILLADMPSITTHNLDQLIDAFATSKGRSIVRAAHAGTSGNPVILPNGLYAQALTLTGDRGARTLIENCDLDIIEVDIGEAAIVDVDTQSDLQMLGGVPSAR</sequence>
<organism evidence="3 4">
    <name type="scientific">Brucella cytisi</name>
    <dbReference type="NCBI Taxonomy" id="407152"/>
    <lineage>
        <taxon>Bacteria</taxon>
        <taxon>Pseudomonadati</taxon>
        <taxon>Pseudomonadota</taxon>
        <taxon>Alphaproteobacteria</taxon>
        <taxon>Hyphomicrobiales</taxon>
        <taxon>Brucellaceae</taxon>
        <taxon>Brucella/Ochrobactrum group</taxon>
        <taxon>Brucella</taxon>
    </lineage>
</organism>
<dbReference type="SUPFAM" id="SSF53448">
    <property type="entry name" value="Nucleotide-diphospho-sugar transferases"/>
    <property type="match status" value="1"/>
</dbReference>
<dbReference type="Gene3D" id="3.90.550.10">
    <property type="entry name" value="Spore Coat Polysaccharide Biosynthesis Protein SpsA, Chain A"/>
    <property type="match status" value="1"/>
</dbReference>
<dbReference type="Proteomes" id="UP000182985">
    <property type="component" value="Unassembled WGS sequence"/>
</dbReference>
<dbReference type="AlphaFoldDB" id="A0A1J6HFS3"/>
<dbReference type="PANTHER" id="PTHR43777">
    <property type="entry name" value="MOLYBDENUM COFACTOR CYTIDYLYLTRANSFERASE"/>
    <property type="match status" value="1"/>
</dbReference>
<proteinExistence type="predicted"/>
<dbReference type="EMBL" id="MOEC01000023">
    <property type="protein sequence ID" value="OIS91813.1"/>
    <property type="molecule type" value="Genomic_DNA"/>
</dbReference>
<dbReference type="InterPro" id="IPR029044">
    <property type="entry name" value="Nucleotide-diphossugar_trans"/>
</dbReference>
<protein>
    <recommendedName>
        <fullName evidence="2">MobA-like NTP transferase domain-containing protein</fullName>
    </recommendedName>
</protein>
<gene>
    <name evidence="3" type="ORF">BLA27_19775</name>
</gene>
<evidence type="ECO:0000259" key="2">
    <source>
        <dbReference type="Pfam" id="PF12804"/>
    </source>
</evidence>
<dbReference type="RefSeq" id="WP_071633196.1">
    <property type="nucleotide sequence ID" value="NZ_MOEC01000023.1"/>
</dbReference>
<evidence type="ECO:0000313" key="4">
    <source>
        <dbReference type="Proteomes" id="UP000182985"/>
    </source>
</evidence>
<reference evidence="3 4" key="1">
    <citation type="submission" date="2016-10" db="EMBL/GenBank/DDBJ databases">
        <title>The Draft Genome Sequence of the Potato Rhizosphere Bacteria Ochrobactrum sp. IPA7.2.</title>
        <authorList>
            <person name="Gogoleva N.E."/>
            <person name="Khlopko Y.A."/>
            <person name="Burygin G.L."/>
            <person name="Plotnikov A.O."/>
        </authorList>
    </citation>
    <scope>NUCLEOTIDE SEQUENCE [LARGE SCALE GENOMIC DNA]</scope>
    <source>
        <strain evidence="3 4">IPA7.2</strain>
    </source>
</reference>
<keyword evidence="1" id="KW-0460">Magnesium</keyword>
<evidence type="ECO:0000256" key="1">
    <source>
        <dbReference type="ARBA" id="ARBA00022842"/>
    </source>
</evidence>
<name>A0A1J6HFS3_9HYPH</name>
<dbReference type="CDD" id="cd04182">
    <property type="entry name" value="GT_2_like_f"/>
    <property type="match status" value="1"/>
</dbReference>
<dbReference type="InterPro" id="IPR025877">
    <property type="entry name" value="MobA-like_NTP_Trfase"/>
</dbReference>